<organism evidence="3 4">
    <name type="scientific">Trichoplax adhaerens</name>
    <name type="common">Trichoplax reptans</name>
    <dbReference type="NCBI Taxonomy" id="10228"/>
    <lineage>
        <taxon>Eukaryota</taxon>
        <taxon>Metazoa</taxon>
        <taxon>Placozoa</taxon>
        <taxon>Uniplacotomia</taxon>
        <taxon>Trichoplacea</taxon>
        <taxon>Trichoplacidae</taxon>
        <taxon>Trichoplax</taxon>
    </lineage>
</organism>
<protein>
    <recommendedName>
        <fullName evidence="5">Beta-lactamase</fullName>
    </recommendedName>
</protein>
<dbReference type="Proteomes" id="UP000009022">
    <property type="component" value="Unassembled WGS sequence"/>
</dbReference>
<dbReference type="InterPro" id="IPR011990">
    <property type="entry name" value="TPR-like_helical_dom_sf"/>
</dbReference>
<dbReference type="STRING" id="10228.B3S2I7"/>
<dbReference type="PANTHER" id="PTHR13891:SF1">
    <property type="entry name" value="CYTOCHROME C OXIDASE ASSEMBLY FACTOR 7"/>
    <property type="match status" value="1"/>
</dbReference>
<dbReference type="InterPro" id="IPR040239">
    <property type="entry name" value="HcpB-like"/>
</dbReference>
<evidence type="ECO:0008006" key="5">
    <source>
        <dbReference type="Google" id="ProtNLM"/>
    </source>
</evidence>
<comment type="similarity">
    <text evidence="1">Belongs to the hcp beta-lactamase family.</text>
</comment>
<sequence length="286" mass="32056">MAGMRSIESMSKSLWWLGASASTAACGTHTMRCHAMSVEDEAGKEFKANLQSLLKEECFVDNKPRYDKYSGIQALQLLSDEVESYLAASMDKSIVKSRVIMITCHQLAELYQNFEKQEEKAFHQFKKTCLEMCYMPSCFALGMYYMQKREFTGGKDPDKALKYFLMACEANISGACNNAGLILQHGTEKSPKDVKRAEALFEKACKDDFANGCFNQSILYLTGREKEIPRDMEKAVELGVKSCNLGHLWGCMNASKAYKTGDGIEADQEKAKKFSDIALELMGTKK</sequence>
<dbReference type="KEGG" id="tad:TRIADDRAFT_58040"/>
<dbReference type="Gene3D" id="1.25.40.10">
    <property type="entry name" value="Tetratricopeptide repeat domain"/>
    <property type="match status" value="1"/>
</dbReference>
<dbReference type="GO" id="GO:0005758">
    <property type="term" value="C:mitochondrial intermembrane space"/>
    <property type="evidence" value="ECO:0000318"/>
    <property type="project" value="GO_Central"/>
</dbReference>
<accession>B3S2I7</accession>
<dbReference type="OrthoDB" id="272077at2759"/>
<dbReference type="RefSeq" id="XP_002114010.1">
    <property type="nucleotide sequence ID" value="XM_002113974.1"/>
</dbReference>
<dbReference type="HOGENOM" id="CLU_000288_36_9_1"/>
<dbReference type="PhylomeDB" id="B3S2I7"/>
<dbReference type="eggNOG" id="KOG4014">
    <property type="taxonomic scope" value="Eukaryota"/>
</dbReference>
<evidence type="ECO:0000256" key="2">
    <source>
        <dbReference type="ARBA" id="ARBA00022737"/>
    </source>
</evidence>
<dbReference type="EMBL" id="DS985247">
    <property type="protein sequence ID" value="EDV23100.1"/>
    <property type="molecule type" value="Genomic_DNA"/>
</dbReference>
<dbReference type="GeneID" id="6755552"/>
<reference evidence="3 4" key="1">
    <citation type="journal article" date="2008" name="Nature">
        <title>The Trichoplax genome and the nature of placozoans.</title>
        <authorList>
            <person name="Srivastava M."/>
            <person name="Begovic E."/>
            <person name="Chapman J."/>
            <person name="Putnam N.H."/>
            <person name="Hellsten U."/>
            <person name="Kawashima T."/>
            <person name="Kuo A."/>
            <person name="Mitros T."/>
            <person name="Salamov A."/>
            <person name="Carpenter M.L."/>
            <person name="Signorovitch A.Y."/>
            <person name="Moreno M.A."/>
            <person name="Kamm K."/>
            <person name="Grimwood J."/>
            <person name="Schmutz J."/>
            <person name="Shapiro H."/>
            <person name="Grigoriev I.V."/>
            <person name="Buss L.W."/>
            <person name="Schierwater B."/>
            <person name="Dellaporta S.L."/>
            <person name="Rokhsar D.S."/>
        </authorList>
    </citation>
    <scope>NUCLEOTIDE SEQUENCE [LARGE SCALE GENOMIC DNA]</scope>
    <source>
        <strain evidence="3 4">Grell-BS-1999</strain>
    </source>
</reference>
<evidence type="ECO:0000313" key="3">
    <source>
        <dbReference type="EMBL" id="EDV23100.1"/>
    </source>
</evidence>
<keyword evidence="4" id="KW-1185">Reference proteome</keyword>
<dbReference type="SUPFAM" id="SSF81901">
    <property type="entry name" value="HCP-like"/>
    <property type="match status" value="1"/>
</dbReference>
<evidence type="ECO:0000313" key="4">
    <source>
        <dbReference type="Proteomes" id="UP000009022"/>
    </source>
</evidence>
<dbReference type="Pfam" id="PF08238">
    <property type="entry name" value="Sel1"/>
    <property type="match status" value="4"/>
</dbReference>
<dbReference type="OMA" id="CEANISG"/>
<dbReference type="AlphaFoldDB" id="B3S2I7"/>
<dbReference type="PANTHER" id="PTHR13891">
    <property type="entry name" value="CYTOCHROME C OXIDASE ASSEMBLY FACTOR 7"/>
    <property type="match status" value="1"/>
</dbReference>
<keyword evidence="2" id="KW-0677">Repeat</keyword>
<dbReference type="InParanoid" id="B3S2I7"/>
<gene>
    <name evidence="3" type="ORF">TRIADDRAFT_58040</name>
</gene>
<dbReference type="SMART" id="SM00671">
    <property type="entry name" value="SEL1"/>
    <property type="match status" value="5"/>
</dbReference>
<dbReference type="PROSITE" id="PS51257">
    <property type="entry name" value="PROKAR_LIPOPROTEIN"/>
    <property type="match status" value="1"/>
</dbReference>
<dbReference type="InterPro" id="IPR006597">
    <property type="entry name" value="Sel1-like"/>
</dbReference>
<proteinExistence type="inferred from homology"/>
<evidence type="ECO:0000256" key="1">
    <source>
        <dbReference type="ARBA" id="ARBA00008486"/>
    </source>
</evidence>
<name>B3S2I7_TRIAD</name>
<dbReference type="CTD" id="6755552"/>